<dbReference type="SMART" id="SM00825">
    <property type="entry name" value="PKS_KS"/>
    <property type="match status" value="1"/>
</dbReference>
<dbReference type="EMBL" id="CP073355">
    <property type="protein sequence ID" value="URA10239.1"/>
    <property type="molecule type" value="Genomic_DNA"/>
</dbReference>
<evidence type="ECO:0000256" key="3">
    <source>
        <dbReference type="ARBA" id="ARBA00012356"/>
    </source>
</evidence>
<evidence type="ECO:0000256" key="4">
    <source>
        <dbReference type="ARBA" id="ARBA00014657"/>
    </source>
</evidence>
<dbReference type="SUPFAM" id="SSF53901">
    <property type="entry name" value="Thiolase-like"/>
    <property type="match status" value="2"/>
</dbReference>
<keyword evidence="5 11" id="KW-0444">Lipid biosynthesis</keyword>
<dbReference type="NCBIfam" id="NF005589">
    <property type="entry name" value="PRK07314.1"/>
    <property type="match status" value="1"/>
</dbReference>
<accession>A0AAX3BDW4</accession>
<dbReference type="PIRSF" id="PIRSF000447">
    <property type="entry name" value="KAS_II"/>
    <property type="match status" value="1"/>
</dbReference>
<keyword evidence="16" id="KW-1185">Reference proteome</keyword>
<evidence type="ECO:0000256" key="1">
    <source>
        <dbReference type="ARBA" id="ARBA00005194"/>
    </source>
</evidence>
<dbReference type="InterPro" id="IPR018201">
    <property type="entry name" value="Ketoacyl_synth_AS"/>
</dbReference>
<comment type="pathway">
    <text evidence="1 11">Lipid metabolism; fatty acid biosynthesis.</text>
</comment>
<evidence type="ECO:0000256" key="7">
    <source>
        <dbReference type="ARBA" id="ARBA00022832"/>
    </source>
</evidence>
<sequence length="416" mass="44666">MEKRRVVVTGIGTINACGLNVESFWDSLKNGRSGISRVTNVDLKDSPSLIGGEVKNDVFNPEEFIDKKLAKRMDRFSHFGWVAAEEAVKSSGLENANVDKDRVGVLIAAGIGGIQTFYENSIKMERDGHKRVSPLMIPMIITDITSGYVSIRYGYRGPNYSVSSACASAAHAIAMAYNHILVDDADVMVVGGAEAAITPLGFAGFTQAMALSTHYNDEPTKGSRPFDKDRDGFVMGEGAGVLVLEELNHALKRGAPIYAEMLGYGMSADAHHITAPCPDGAGAALAMEVALRKTGLKPTDIQLVNTHGTSTPLGDVAETMAIKRVFGDYAYKLKVNSTKCMTGHTLGAAGGIEAVAVVKMLQEGIIHPTINLDNPDEQCDLDYVPHKAIKMDVEYAISNSFGFGGHDVSLVFKKYK</sequence>
<dbReference type="Proteomes" id="UP001056539">
    <property type="component" value="Chromosome"/>
</dbReference>
<dbReference type="InterPro" id="IPR000794">
    <property type="entry name" value="Beta-ketoacyl_synthase"/>
</dbReference>
<dbReference type="InterPro" id="IPR014031">
    <property type="entry name" value="Ketoacyl_synth_C"/>
</dbReference>
<organism evidence="15 16">
    <name type="scientific">Thermospira aquatica</name>
    <dbReference type="NCBI Taxonomy" id="2828656"/>
    <lineage>
        <taxon>Bacteria</taxon>
        <taxon>Pseudomonadati</taxon>
        <taxon>Spirochaetota</taxon>
        <taxon>Spirochaetia</taxon>
        <taxon>Brevinematales</taxon>
        <taxon>Thermospiraceae</taxon>
        <taxon>Thermospira</taxon>
    </lineage>
</organism>
<dbReference type="InterPro" id="IPR020841">
    <property type="entry name" value="PKS_Beta-ketoAc_synthase_dom"/>
</dbReference>
<dbReference type="FunFam" id="3.40.47.10:FF:000009">
    <property type="entry name" value="3-oxoacyl-[acyl-carrier-protein] synthase 2"/>
    <property type="match status" value="1"/>
</dbReference>
<comment type="catalytic activity">
    <reaction evidence="11">
        <text>a fatty acyl-[ACP] + malonyl-[ACP] + H(+) = a 3-oxoacyl-[ACP] + holo-[ACP] + CO2</text>
        <dbReference type="Rhea" id="RHEA:22836"/>
        <dbReference type="Rhea" id="RHEA-COMP:9623"/>
        <dbReference type="Rhea" id="RHEA-COMP:9685"/>
        <dbReference type="Rhea" id="RHEA-COMP:9916"/>
        <dbReference type="Rhea" id="RHEA-COMP:14125"/>
        <dbReference type="ChEBI" id="CHEBI:15378"/>
        <dbReference type="ChEBI" id="CHEBI:16526"/>
        <dbReference type="ChEBI" id="CHEBI:64479"/>
        <dbReference type="ChEBI" id="CHEBI:78449"/>
        <dbReference type="ChEBI" id="CHEBI:78776"/>
        <dbReference type="ChEBI" id="CHEBI:138651"/>
    </reaction>
</comment>
<protein>
    <recommendedName>
        <fullName evidence="4 11">3-oxoacyl-[acyl-carrier-protein] synthase 2</fullName>
        <ecNumber evidence="3 11">2.3.1.179</ecNumber>
    </recommendedName>
</protein>
<dbReference type="PROSITE" id="PS00606">
    <property type="entry name" value="KS3_1"/>
    <property type="match status" value="1"/>
</dbReference>
<dbReference type="PANTHER" id="PTHR11712">
    <property type="entry name" value="POLYKETIDE SYNTHASE-RELATED"/>
    <property type="match status" value="1"/>
</dbReference>
<evidence type="ECO:0000256" key="13">
    <source>
        <dbReference type="RuleBase" id="RU003694"/>
    </source>
</evidence>
<comment type="function">
    <text evidence="11">Involved in the type II fatty acid elongation cycle. Catalyzes the elongation of a wide range of acyl-ACP by the addition of two carbons from malonyl-ACP to an acyl acceptor. Can efficiently catalyze the conversion of palmitoleoyl-ACP (cis-hexadec-9-enoyl-ACP) to cis-vaccenoyl-ACP (cis-octadec-11-enoyl-ACP), an essential step in the thermal regulation of fatty acid composition.</text>
</comment>
<evidence type="ECO:0000256" key="2">
    <source>
        <dbReference type="ARBA" id="ARBA00008467"/>
    </source>
</evidence>
<feature type="domain" description="Ketosynthase family 3 (KS3)" evidence="14">
    <location>
        <begin position="3"/>
        <end position="414"/>
    </location>
</feature>
<keyword evidence="6 11" id="KW-0808">Transferase</keyword>
<dbReference type="InterPro" id="IPR014030">
    <property type="entry name" value="Ketoacyl_synth_N"/>
</dbReference>
<keyword evidence="8" id="KW-0443">Lipid metabolism</keyword>
<dbReference type="Gene3D" id="3.40.47.10">
    <property type="match status" value="2"/>
</dbReference>
<dbReference type="InterPro" id="IPR017568">
    <property type="entry name" value="3-oxoacyl-ACP_synth-2"/>
</dbReference>
<dbReference type="GO" id="GO:0004315">
    <property type="term" value="F:3-oxoacyl-[acyl-carrier-protein] synthase activity"/>
    <property type="evidence" value="ECO:0007669"/>
    <property type="project" value="UniProtKB-UniRule"/>
</dbReference>
<keyword evidence="9 11" id="KW-0275">Fatty acid biosynthesis</keyword>
<dbReference type="NCBIfam" id="TIGR03150">
    <property type="entry name" value="fabF"/>
    <property type="match status" value="1"/>
</dbReference>
<evidence type="ECO:0000256" key="12">
    <source>
        <dbReference type="PIRSR" id="PIRSR000447-1"/>
    </source>
</evidence>
<dbReference type="GO" id="GO:0006633">
    <property type="term" value="P:fatty acid biosynthetic process"/>
    <property type="evidence" value="ECO:0007669"/>
    <property type="project" value="UniProtKB-UniRule"/>
</dbReference>
<evidence type="ECO:0000256" key="8">
    <source>
        <dbReference type="ARBA" id="ARBA00023098"/>
    </source>
</evidence>
<dbReference type="Pfam" id="PF02801">
    <property type="entry name" value="Ketoacyl-synt_C"/>
    <property type="match status" value="1"/>
</dbReference>
<dbReference type="AlphaFoldDB" id="A0AAX3BDW4"/>
<dbReference type="RefSeq" id="WP_271435372.1">
    <property type="nucleotide sequence ID" value="NZ_CP073355.1"/>
</dbReference>
<comment type="similarity">
    <text evidence="2 11 13">Belongs to the thiolase-like superfamily. Beta-ketoacyl-ACP synthases family.</text>
</comment>
<gene>
    <name evidence="15" type="primary">fabF</name>
    <name evidence="15" type="ORF">KDW03_00065</name>
</gene>
<evidence type="ECO:0000313" key="15">
    <source>
        <dbReference type="EMBL" id="URA10239.1"/>
    </source>
</evidence>
<evidence type="ECO:0000256" key="11">
    <source>
        <dbReference type="PIRNR" id="PIRNR000447"/>
    </source>
</evidence>
<evidence type="ECO:0000256" key="5">
    <source>
        <dbReference type="ARBA" id="ARBA00022516"/>
    </source>
</evidence>
<dbReference type="PROSITE" id="PS52004">
    <property type="entry name" value="KS3_2"/>
    <property type="match status" value="1"/>
</dbReference>
<dbReference type="NCBIfam" id="NF004970">
    <property type="entry name" value="PRK06333.1"/>
    <property type="match status" value="1"/>
</dbReference>
<proteinExistence type="inferred from homology"/>
<evidence type="ECO:0000259" key="14">
    <source>
        <dbReference type="PROSITE" id="PS52004"/>
    </source>
</evidence>
<evidence type="ECO:0000256" key="9">
    <source>
        <dbReference type="ARBA" id="ARBA00023160"/>
    </source>
</evidence>
<dbReference type="InterPro" id="IPR016039">
    <property type="entry name" value="Thiolase-like"/>
</dbReference>
<dbReference type="Pfam" id="PF00109">
    <property type="entry name" value="ketoacyl-synt"/>
    <property type="match status" value="1"/>
</dbReference>
<evidence type="ECO:0000256" key="6">
    <source>
        <dbReference type="ARBA" id="ARBA00022679"/>
    </source>
</evidence>
<evidence type="ECO:0000313" key="16">
    <source>
        <dbReference type="Proteomes" id="UP001056539"/>
    </source>
</evidence>
<dbReference type="PANTHER" id="PTHR11712:SF336">
    <property type="entry name" value="3-OXOACYL-[ACYL-CARRIER-PROTEIN] SYNTHASE, MITOCHONDRIAL"/>
    <property type="match status" value="1"/>
</dbReference>
<keyword evidence="10 11" id="KW-0012">Acyltransferase</keyword>
<dbReference type="CDD" id="cd00834">
    <property type="entry name" value="KAS_I_II"/>
    <property type="match status" value="1"/>
</dbReference>
<comment type="catalytic activity">
    <reaction evidence="11">
        <text>(9Z)-hexadecenoyl-[ACP] + malonyl-[ACP] + H(+) = 3-oxo-(11Z)-octadecenoyl-[ACP] + holo-[ACP] + CO2</text>
        <dbReference type="Rhea" id="RHEA:55040"/>
        <dbReference type="Rhea" id="RHEA-COMP:9623"/>
        <dbReference type="Rhea" id="RHEA-COMP:9685"/>
        <dbReference type="Rhea" id="RHEA-COMP:10800"/>
        <dbReference type="Rhea" id="RHEA-COMP:14074"/>
        <dbReference type="ChEBI" id="CHEBI:15378"/>
        <dbReference type="ChEBI" id="CHEBI:16526"/>
        <dbReference type="ChEBI" id="CHEBI:64479"/>
        <dbReference type="ChEBI" id="CHEBI:78449"/>
        <dbReference type="ChEBI" id="CHEBI:83989"/>
        <dbReference type="ChEBI" id="CHEBI:138538"/>
        <dbReference type="EC" id="2.3.1.179"/>
    </reaction>
</comment>
<reference evidence="15" key="2">
    <citation type="submission" date="2022-06" db="EMBL/GenBank/DDBJ databases">
        <title>Thermospira aquatica gen. nov., sp. nov.</title>
        <authorList>
            <person name="Ben Ali Gam Z."/>
            <person name="Labat M."/>
        </authorList>
    </citation>
    <scope>NUCLEOTIDE SEQUENCE</scope>
    <source>
        <strain evidence="15">F1F22</strain>
    </source>
</reference>
<dbReference type="EC" id="2.3.1.179" evidence="3 11"/>
<evidence type="ECO:0000256" key="10">
    <source>
        <dbReference type="ARBA" id="ARBA00023315"/>
    </source>
</evidence>
<name>A0AAX3BDW4_9SPIR</name>
<keyword evidence="7" id="KW-0276">Fatty acid metabolism</keyword>
<dbReference type="KEGG" id="taqu:KDW03_00065"/>
<reference evidence="15" key="1">
    <citation type="submission" date="2021-04" db="EMBL/GenBank/DDBJ databases">
        <authorList>
            <person name="Postec A."/>
        </authorList>
    </citation>
    <scope>NUCLEOTIDE SEQUENCE</scope>
    <source>
        <strain evidence="15">F1F22</strain>
    </source>
</reference>
<feature type="active site" description="For beta-ketoacyl synthase activity" evidence="12">
    <location>
        <position position="166"/>
    </location>
</feature>